<dbReference type="AlphaFoldDB" id="A0A4Q2T9N3"/>
<feature type="signal peptide" evidence="2">
    <location>
        <begin position="1"/>
        <end position="22"/>
    </location>
</feature>
<dbReference type="Gene3D" id="3.10.105.10">
    <property type="entry name" value="Dipeptide-binding Protein, Domain 3"/>
    <property type="match status" value="1"/>
</dbReference>
<dbReference type="GO" id="GO:0015833">
    <property type="term" value="P:peptide transport"/>
    <property type="evidence" value="ECO:0007669"/>
    <property type="project" value="TreeGrafter"/>
</dbReference>
<proteinExistence type="predicted"/>
<dbReference type="InterPro" id="IPR000914">
    <property type="entry name" value="SBP_5_dom"/>
</dbReference>
<dbReference type="PANTHER" id="PTHR30290:SF83">
    <property type="entry name" value="ABC TRANSPORTER SUBSTRATE-BINDING PROTEIN"/>
    <property type="match status" value="1"/>
</dbReference>
<dbReference type="SUPFAM" id="SSF53850">
    <property type="entry name" value="Periplasmic binding protein-like II"/>
    <property type="match status" value="1"/>
</dbReference>
<evidence type="ECO:0000259" key="3">
    <source>
        <dbReference type="Pfam" id="PF00496"/>
    </source>
</evidence>
<dbReference type="Gene3D" id="3.40.190.10">
    <property type="entry name" value="Periplasmic binding protein-like II"/>
    <property type="match status" value="1"/>
</dbReference>
<dbReference type="OrthoDB" id="9796817at2"/>
<dbReference type="GO" id="GO:1904680">
    <property type="term" value="F:peptide transmembrane transporter activity"/>
    <property type="evidence" value="ECO:0007669"/>
    <property type="project" value="TreeGrafter"/>
</dbReference>
<dbReference type="Proteomes" id="UP000291101">
    <property type="component" value="Unassembled WGS sequence"/>
</dbReference>
<protein>
    <recommendedName>
        <fullName evidence="3">Solute-binding protein family 5 domain-containing protein</fullName>
    </recommendedName>
</protein>
<sequence>MSRTKLLVGVCLTLLTLATCTAGGTENDDAGPRATTTPTYADQGTGRKDPGRTAPAAPVAGAASGGTITVYLPGAPGPDTLDPTGAWSVTGNAIQQSLISRSLTQYARGADGQPVLVPDLAVDLGRHNADFTEWTFTIRDDATWEDGRTVTAEEVAFGICRSLDSDAFSAGPGTEYSETYFAGAEEYEGPYTGEDPGCDDWSGISVDGQDITISMSRPFPDMDYYGAVMAMGPAPLGDAAEPSTYRQEPEATGPYKVESWVYGEELVLVRNDAWDAGSDPGRHQYASRWVFKFNQDQAKVDAIMLADSSPGEAAVSTSLDANLYNLARLRLGDRLVQQPTQCLSSLAPDYTKITDIDVRKALAYAYPYEDAWIASGEVPDVSRVPASSVMPPGMAGQRDFQVDGTQITYDPEKAKELLAKAGFGDEPYPITMVYFELDPQAVAAQDQITKGFEASGFSVKAIPVQESPFSIWTDPDDEVNQTLNLRGASWCPAWPAGAAMLPPLLSQGAAYNTAQFDEPSIDKAMAALSALPVGDQADAWGALDEKIMKTYFPVIPIAYVNRLFVFGDRVGNPSGDASMGMPNYKDLYVVP</sequence>
<dbReference type="Pfam" id="PF00496">
    <property type="entry name" value="SBP_bac_5"/>
    <property type="match status" value="1"/>
</dbReference>
<evidence type="ECO:0000313" key="5">
    <source>
        <dbReference type="Proteomes" id="UP000291101"/>
    </source>
</evidence>
<reference evidence="4 5" key="1">
    <citation type="submission" date="2019-01" db="EMBL/GenBank/DDBJ databases">
        <title>Novel species of Nocardioides.</title>
        <authorList>
            <person name="Liu Q."/>
            <person name="X Y.-H."/>
        </authorList>
    </citation>
    <scope>NUCLEOTIDE SEQUENCE [LARGE SCALE GENOMIC DNA]</scope>
    <source>
        <strain evidence="4 5">HLT2-9</strain>
    </source>
</reference>
<gene>
    <name evidence="4" type="ORF">EUA94_04325</name>
</gene>
<evidence type="ECO:0000313" key="4">
    <source>
        <dbReference type="EMBL" id="RYC13824.1"/>
    </source>
</evidence>
<feature type="domain" description="Solute-binding protein family 5" evidence="3">
    <location>
        <begin position="116"/>
        <end position="511"/>
    </location>
</feature>
<keyword evidence="5" id="KW-1185">Reference proteome</keyword>
<dbReference type="RefSeq" id="WP_129425034.1">
    <property type="nucleotide sequence ID" value="NZ_SDWV01000003.1"/>
</dbReference>
<name>A0A4Q2T9N3_9ACTN</name>
<dbReference type="EMBL" id="SDWV01000003">
    <property type="protein sequence ID" value="RYC13824.1"/>
    <property type="molecule type" value="Genomic_DNA"/>
</dbReference>
<comment type="caution">
    <text evidence="4">The sequence shown here is derived from an EMBL/GenBank/DDBJ whole genome shotgun (WGS) entry which is preliminary data.</text>
</comment>
<evidence type="ECO:0000256" key="1">
    <source>
        <dbReference type="SAM" id="MobiDB-lite"/>
    </source>
</evidence>
<dbReference type="InterPro" id="IPR039424">
    <property type="entry name" value="SBP_5"/>
</dbReference>
<feature type="compositionally biased region" description="Low complexity" evidence="1">
    <location>
        <begin position="52"/>
        <end position="61"/>
    </location>
</feature>
<evidence type="ECO:0000256" key="2">
    <source>
        <dbReference type="SAM" id="SignalP"/>
    </source>
</evidence>
<keyword evidence="2" id="KW-0732">Signal</keyword>
<accession>A0A4Q2T9N3</accession>
<feature type="chain" id="PRO_5038968792" description="Solute-binding protein family 5 domain-containing protein" evidence="2">
    <location>
        <begin position="23"/>
        <end position="591"/>
    </location>
</feature>
<dbReference type="PANTHER" id="PTHR30290">
    <property type="entry name" value="PERIPLASMIC BINDING COMPONENT OF ABC TRANSPORTER"/>
    <property type="match status" value="1"/>
</dbReference>
<organism evidence="4 5">
    <name type="scientific">Nocardioides zhouii</name>
    <dbReference type="NCBI Taxonomy" id="1168729"/>
    <lineage>
        <taxon>Bacteria</taxon>
        <taxon>Bacillati</taxon>
        <taxon>Actinomycetota</taxon>
        <taxon>Actinomycetes</taxon>
        <taxon>Propionibacteriales</taxon>
        <taxon>Nocardioidaceae</taxon>
        <taxon>Nocardioides</taxon>
    </lineage>
</organism>
<feature type="region of interest" description="Disordered" evidence="1">
    <location>
        <begin position="22"/>
        <end position="61"/>
    </location>
</feature>